<dbReference type="Pfam" id="PF11969">
    <property type="entry name" value="DcpS_C"/>
    <property type="match status" value="1"/>
</dbReference>
<sequence>MAEPPAKKARAAESESCDNLLDGFETVKILMNDVKAKKVHVLGKFKDSDENAIVSLSKTPFTEDSVKSILSKETNLKKEFNNDIYGQFIAETSPSLNTLATNTIHPATEKHIMKYTSQDIHLVNETAEDYQNITLPYLEKQQFSINWVYNILDHEKEADRILYEDPDKENGFIILPDLKWDGKQIEDLYLTGICHARGIKSIRDLNSSHLPMLKNMLSKGMEVIKKTYNVPSNQIRAYFHYFPSYYHLHVHFVHLKNDVGGIYVGKAHLVSDVIDNIERFGDDFYAKKTLPVTLREKDTLLKLLLKVKEEKPSS</sequence>
<dbReference type="GO" id="GO:0000290">
    <property type="term" value="P:deadenylation-dependent decapping of nuclear-transcribed mRNA"/>
    <property type="evidence" value="ECO:0007669"/>
    <property type="project" value="UniProtKB-UniRule"/>
</dbReference>
<dbReference type="GO" id="GO:0000932">
    <property type="term" value="C:P-body"/>
    <property type="evidence" value="ECO:0007669"/>
    <property type="project" value="TreeGrafter"/>
</dbReference>
<dbReference type="GO" id="GO:0140932">
    <property type="term" value="F:5'-(N(7)-methyl 5'-triphosphoguanosine)-[mRNA] diphosphatase activity"/>
    <property type="evidence" value="ECO:0007669"/>
    <property type="project" value="UniProtKB-EC"/>
</dbReference>
<evidence type="ECO:0000256" key="12">
    <source>
        <dbReference type="ARBA" id="ARBA00023187"/>
    </source>
</evidence>
<evidence type="ECO:0000256" key="9">
    <source>
        <dbReference type="ARBA" id="ARBA00022664"/>
    </source>
</evidence>
<dbReference type="SUPFAM" id="SSF102860">
    <property type="entry name" value="mRNA decapping enzyme DcpS N-terminal domain"/>
    <property type="match status" value="1"/>
</dbReference>
<dbReference type="GeneID" id="136801846"/>
<evidence type="ECO:0000313" key="19">
    <source>
        <dbReference type="Proteomes" id="UP000594262"/>
    </source>
</evidence>
<organism evidence="18 19">
    <name type="scientific">Clytia hemisphaerica</name>
    <dbReference type="NCBI Taxonomy" id="252671"/>
    <lineage>
        <taxon>Eukaryota</taxon>
        <taxon>Metazoa</taxon>
        <taxon>Cnidaria</taxon>
        <taxon>Hydrozoa</taxon>
        <taxon>Hydroidolina</taxon>
        <taxon>Leptothecata</taxon>
        <taxon>Obeliida</taxon>
        <taxon>Clytiidae</taxon>
        <taxon>Clytia</taxon>
    </lineage>
</organism>
<dbReference type="EC" id="3.6.1.59" evidence="5 15"/>
<feature type="binding site" evidence="17">
    <location>
        <begin position="240"/>
        <end position="251"/>
    </location>
    <ligand>
        <name>substrate</name>
    </ligand>
</feature>
<dbReference type="EnsemblMetazoa" id="CLYHEMT021512.1">
    <property type="protein sequence ID" value="CLYHEMP021512.1"/>
    <property type="gene ID" value="CLYHEMG021512"/>
</dbReference>
<feature type="binding site" evidence="17">
    <location>
        <position position="147"/>
    </location>
    <ligand>
        <name>substrate</name>
    </ligand>
</feature>
<feature type="active site" description="Nucleophile" evidence="16">
    <location>
        <position position="249"/>
    </location>
</feature>
<proteinExistence type="inferred from homology"/>
<dbReference type="Gene3D" id="3.30.200.40">
    <property type="entry name" value="Scavenger mRNA decapping enzyme, N-terminal domain"/>
    <property type="match status" value="1"/>
</dbReference>
<evidence type="ECO:0000256" key="15">
    <source>
        <dbReference type="PIRNR" id="PIRNR028973"/>
    </source>
</evidence>
<feature type="binding site" evidence="17">
    <location>
        <position position="157"/>
    </location>
    <ligand>
        <name>substrate</name>
    </ligand>
</feature>
<comment type="similarity">
    <text evidence="3 15">Belongs to the HIT family.</text>
</comment>
<evidence type="ECO:0000256" key="8">
    <source>
        <dbReference type="ARBA" id="ARBA00022553"/>
    </source>
</evidence>
<evidence type="ECO:0000256" key="10">
    <source>
        <dbReference type="ARBA" id="ARBA00022801"/>
    </source>
</evidence>
<reference evidence="18" key="1">
    <citation type="submission" date="2021-01" db="UniProtKB">
        <authorList>
            <consortium name="EnsemblMetazoa"/>
        </authorList>
    </citation>
    <scope>IDENTIFICATION</scope>
</reference>
<keyword evidence="19" id="KW-1185">Reference proteome</keyword>
<evidence type="ECO:0000256" key="17">
    <source>
        <dbReference type="PIRSR" id="PIRSR028973-2"/>
    </source>
</evidence>
<protein>
    <recommendedName>
        <fullName evidence="6 15">m7GpppX diphosphatase</fullName>
        <ecNumber evidence="5 15">3.6.1.59</ecNumber>
    </recommendedName>
</protein>
<keyword evidence="9 15" id="KW-0507">mRNA processing</keyword>
<dbReference type="InterPro" id="IPR036265">
    <property type="entry name" value="HIT-like_sf"/>
</dbReference>
<dbReference type="OrthoDB" id="10264956at2759"/>
<evidence type="ECO:0000256" key="6">
    <source>
        <dbReference type="ARBA" id="ARBA00015636"/>
    </source>
</evidence>
<feature type="binding site" evidence="17">
    <location>
        <position position="179"/>
    </location>
    <ligand>
        <name>substrate</name>
    </ligand>
</feature>
<evidence type="ECO:0000256" key="2">
    <source>
        <dbReference type="ARBA" id="ARBA00004496"/>
    </source>
</evidence>
<evidence type="ECO:0000256" key="7">
    <source>
        <dbReference type="ARBA" id="ARBA00022490"/>
    </source>
</evidence>
<keyword evidence="8" id="KW-0597">Phosphoprotein</keyword>
<comment type="function">
    <text evidence="15">Decapping scavenger enzyme that catalyzes the cleavage of a residual cap structure following the degradation of mRNAs by the 3'-&gt;5' exosome-mediated mRNA decay pathway.</text>
</comment>
<evidence type="ECO:0000256" key="13">
    <source>
        <dbReference type="ARBA" id="ARBA00023242"/>
    </source>
</evidence>
<keyword evidence="11" id="KW-0007">Acetylation</keyword>
<dbReference type="FunFam" id="3.30.200.40:FF:000001">
    <property type="entry name" value="m7GpppX diphosphatase"/>
    <property type="match status" value="1"/>
</dbReference>
<dbReference type="RefSeq" id="XP_066914610.1">
    <property type="nucleotide sequence ID" value="XM_067058509.1"/>
</dbReference>
<keyword evidence="13 15" id="KW-0539">Nucleus</keyword>
<dbReference type="PANTHER" id="PTHR12978:SF0">
    <property type="entry name" value="M7GPPPX DIPHOSPHATASE"/>
    <property type="match status" value="1"/>
</dbReference>
<name>A0A7M5XE56_9CNID</name>
<evidence type="ECO:0000256" key="16">
    <source>
        <dbReference type="PIRSR" id="PIRSR028973-1"/>
    </source>
</evidence>
<dbReference type="GO" id="GO:0005634">
    <property type="term" value="C:nucleus"/>
    <property type="evidence" value="ECO:0007669"/>
    <property type="project" value="UniProtKB-SubCell"/>
</dbReference>
<comment type="subunit">
    <text evidence="4">Homodimer. Associates with components of the exosome multienzyme ribonuclease complex, such as EXOSC3 and EXOSC4. Interacts with NDOR1.</text>
</comment>
<dbReference type="InterPro" id="IPR008594">
    <property type="entry name" value="DcpS/DCS2"/>
</dbReference>
<evidence type="ECO:0000256" key="1">
    <source>
        <dbReference type="ARBA" id="ARBA00004123"/>
    </source>
</evidence>
<accession>A0A7M5XE56</accession>
<dbReference type="PIRSF" id="PIRSF028973">
    <property type="entry name" value="Scavenger_mRNA_decap_enz"/>
    <property type="match status" value="1"/>
</dbReference>
<dbReference type="InterPro" id="IPR011145">
    <property type="entry name" value="Scavenger_mRNA_decap_enz_N"/>
</dbReference>
<dbReference type="GO" id="GO:0008380">
    <property type="term" value="P:RNA splicing"/>
    <property type="evidence" value="ECO:0007669"/>
    <property type="project" value="UniProtKB-KW"/>
</dbReference>
<keyword evidence="7" id="KW-0963">Cytoplasm</keyword>
<dbReference type="Gene3D" id="3.30.428.10">
    <property type="entry name" value="HIT-like"/>
    <property type="match status" value="1"/>
</dbReference>
<dbReference type="FunFam" id="3.30.428.10:FF:000006">
    <property type="entry name" value="m7GpppX diphosphatase"/>
    <property type="match status" value="1"/>
</dbReference>
<evidence type="ECO:0000256" key="14">
    <source>
        <dbReference type="ARBA" id="ARBA00048222"/>
    </source>
</evidence>
<feature type="binding site" evidence="17">
    <location>
        <position position="177"/>
    </location>
    <ligand>
        <name>substrate</name>
    </ligand>
</feature>
<comment type="catalytic activity">
    <reaction evidence="14 15">
        <text>a 5'-end (N(7)-methyl 5'-triphosphoguanosine)-ribonucleoside in mRNA + H2O = N(7)-methyl-GMP + a 5'-end diphospho-ribonucleoside in mRNA + 2 H(+)</text>
        <dbReference type="Rhea" id="RHEA:65388"/>
        <dbReference type="Rhea" id="RHEA-COMP:17165"/>
        <dbReference type="Rhea" id="RHEA-COMP:17167"/>
        <dbReference type="ChEBI" id="CHEBI:15377"/>
        <dbReference type="ChEBI" id="CHEBI:15378"/>
        <dbReference type="ChEBI" id="CHEBI:58285"/>
        <dbReference type="ChEBI" id="CHEBI:156461"/>
        <dbReference type="ChEBI" id="CHEBI:167616"/>
        <dbReference type="EC" id="3.6.1.59"/>
    </reaction>
</comment>
<dbReference type="GO" id="GO:0000340">
    <property type="term" value="F:RNA 7-methylguanosine cap binding"/>
    <property type="evidence" value="ECO:0007669"/>
    <property type="project" value="UniProtKB-UniRule"/>
</dbReference>
<dbReference type="SUPFAM" id="SSF54197">
    <property type="entry name" value="HIT-like"/>
    <property type="match status" value="1"/>
</dbReference>
<dbReference type="GO" id="GO:0006397">
    <property type="term" value="P:mRNA processing"/>
    <property type="evidence" value="ECO:0007669"/>
    <property type="project" value="UniProtKB-KW"/>
</dbReference>
<keyword evidence="10 15" id="KW-0378">Hydrolase</keyword>
<evidence type="ECO:0000256" key="4">
    <source>
        <dbReference type="ARBA" id="ARBA00011140"/>
    </source>
</evidence>
<evidence type="ECO:0000256" key="3">
    <source>
        <dbReference type="ARBA" id="ARBA00010208"/>
    </source>
</evidence>
<evidence type="ECO:0000313" key="18">
    <source>
        <dbReference type="EnsemblMetazoa" id="CLYHEMP021512.1"/>
    </source>
</evidence>
<comment type="subcellular location">
    <subcellularLocation>
        <location evidence="2">Cytoplasm</location>
    </subcellularLocation>
    <subcellularLocation>
        <location evidence="1 15">Nucleus</location>
    </subcellularLocation>
</comment>
<dbReference type="AlphaFoldDB" id="A0A7M5XE56"/>
<dbReference type="Pfam" id="PF05652">
    <property type="entry name" value="DcpS"/>
    <property type="match status" value="1"/>
</dbReference>
<dbReference type="Proteomes" id="UP000594262">
    <property type="component" value="Unplaced"/>
</dbReference>
<dbReference type="PANTHER" id="PTHR12978">
    <property type="entry name" value="HISTIDINE TRIAD HIT PROTEIN MEMBER"/>
    <property type="match status" value="1"/>
</dbReference>
<evidence type="ECO:0000256" key="11">
    <source>
        <dbReference type="ARBA" id="ARBA00022990"/>
    </source>
</evidence>
<keyword evidence="12" id="KW-0508">mRNA splicing</keyword>
<evidence type="ECO:0000256" key="5">
    <source>
        <dbReference type="ARBA" id="ARBA00012520"/>
    </source>
</evidence>